<dbReference type="SUPFAM" id="SSF161084">
    <property type="entry name" value="MAPEG domain-like"/>
    <property type="match status" value="1"/>
</dbReference>
<dbReference type="InterPro" id="IPR001129">
    <property type="entry name" value="Membr-assoc_MAPEG"/>
</dbReference>
<dbReference type="AlphaFoldDB" id="A0AAN6REV0"/>
<evidence type="ECO:0000313" key="7">
    <source>
        <dbReference type="Proteomes" id="UP001280581"/>
    </source>
</evidence>
<dbReference type="Gene3D" id="1.20.120.550">
    <property type="entry name" value="Membrane associated eicosanoid/glutathione metabolism-like domain"/>
    <property type="match status" value="1"/>
</dbReference>
<evidence type="ECO:0000256" key="1">
    <source>
        <dbReference type="ARBA" id="ARBA00004370"/>
    </source>
</evidence>
<evidence type="ECO:0000313" key="6">
    <source>
        <dbReference type="EMBL" id="KAK3202745.1"/>
    </source>
</evidence>
<evidence type="ECO:0000256" key="3">
    <source>
        <dbReference type="ARBA" id="ARBA00022989"/>
    </source>
</evidence>
<keyword evidence="4 5" id="KW-0472">Membrane</keyword>
<proteinExistence type="predicted"/>
<keyword evidence="3 5" id="KW-1133">Transmembrane helix</keyword>
<dbReference type="PANTHER" id="PTHR35371">
    <property type="entry name" value="INNER MEMBRANE PROTEIN"/>
    <property type="match status" value="1"/>
</dbReference>
<keyword evidence="2 5" id="KW-0812">Transmembrane</keyword>
<protein>
    <submittedName>
        <fullName evidence="6">Uncharacterized protein</fullName>
    </submittedName>
</protein>
<dbReference type="GO" id="GO:0016020">
    <property type="term" value="C:membrane"/>
    <property type="evidence" value="ECO:0007669"/>
    <property type="project" value="UniProtKB-SubCell"/>
</dbReference>
<dbReference type="InterPro" id="IPR023352">
    <property type="entry name" value="MAPEG-like_dom_sf"/>
</dbReference>
<evidence type="ECO:0000256" key="4">
    <source>
        <dbReference type="ARBA" id="ARBA00023136"/>
    </source>
</evidence>
<sequence length="168" mass="18225">MASGFTASSMNYPLLAIPAYYIFSLTPHMYAFTVLKKAGYSPNNANPKASTSPQLVKGKVPEEVWYKFQRAESAHSNCLEQMPLFATAVLSSLFAERVAPSIKIGGTTTLDPTGLSTYIAAFFAIRVAYTVAYVQITERKTSFVRSALWAAGLGLSIWQVVKAAKVLG</sequence>
<name>A0AAN6REV0_9PLEO</name>
<dbReference type="EMBL" id="WVTA01000013">
    <property type="protein sequence ID" value="KAK3202745.1"/>
    <property type="molecule type" value="Genomic_DNA"/>
</dbReference>
<dbReference type="Proteomes" id="UP001280581">
    <property type="component" value="Unassembled WGS sequence"/>
</dbReference>
<organism evidence="6 7">
    <name type="scientific">Pseudopithomyces chartarum</name>
    <dbReference type="NCBI Taxonomy" id="1892770"/>
    <lineage>
        <taxon>Eukaryota</taxon>
        <taxon>Fungi</taxon>
        <taxon>Dikarya</taxon>
        <taxon>Ascomycota</taxon>
        <taxon>Pezizomycotina</taxon>
        <taxon>Dothideomycetes</taxon>
        <taxon>Pleosporomycetidae</taxon>
        <taxon>Pleosporales</taxon>
        <taxon>Massarineae</taxon>
        <taxon>Didymosphaeriaceae</taxon>
        <taxon>Pseudopithomyces</taxon>
    </lineage>
</organism>
<comment type="caution">
    <text evidence="6">The sequence shown here is derived from an EMBL/GenBank/DDBJ whole genome shotgun (WGS) entry which is preliminary data.</text>
</comment>
<gene>
    <name evidence="6" type="ORF">GRF29_154g553965</name>
</gene>
<feature type="transmembrane region" description="Helical" evidence="5">
    <location>
        <begin position="143"/>
        <end position="161"/>
    </location>
</feature>
<dbReference type="Pfam" id="PF01124">
    <property type="entry name" value="MAPEG"/>
    <property type="match status" value="1"/>
</dbReference>
<keyword evidence="7" id="KW-1185">Reference proteome</keyword>
<reference evidence="6 7" key="1">
    <citation type="submission" date="2021-02" db="EMBL/GenBank/DDBJ databases">
        <title>Genome assembly of Pseudopithomyces chartarum.</title>
        <authorList>
            <person name="Jauregui R."/>
            <person name="Singh J."/>
            <person name="Voisey C."/>
        </authorList>
    </citation>
    <scope>NUCLEOTIDE SEQUENCE [LARGE SCALE GENOMIC DNA]</scope>
    <source>
        <strain evidence="6 7">AGR01</strain>
    </source>
</reference>
<feature type="transmembrane region" description="Helical" evidence="5">
    <location>
        <begin position="115"/>
        <end position="136"/>
    </location>
</feature>
<dbReference type="PANTHER" id="PTHR35371:SF1">
    <property type="entry name" value="BLR7753 PROTEIN"/>
    <property type="match status" value="1"/>
</dbReference>
<feature type="transmembrane region" description="Helical" evidence="5">
    <location>
        <begin position="12"/>
        <end position="32"/>
    </location>
</feature>
<accession>A0AAN6REV0</accession>
<evidence type="ECO:0000256" key="5">
    <source>
        <dbReference type="SAM" id="Phobius"/>
    </source>
</evidence>
<comment type="subcellular location">
    <subcellularLocation>
        <location evidence="1">Membrane</location>
    </subcellularLocation>
</comment>
<evidence type="ECO:0000256" key="2">
    <source>
        <dbReference type="ARBA" id="ARBA00022692"/>
    </source>
</evidence>